<evidence type="ECO:0000313" key="2">
    <source>
        <dbReference type="Proteomes" id="UP001062846"/>
    </source>
</evidence>
<protein>
    <submittedName>
        <fullName evidence="1">Uncharacterized protein</fullName>
    </submittedName>
</protein>
<dbReference type="Proteomes" id="UP001062846">
    <property type="component" value="Chromosome 1"/>
</dbReference>
<accession>A0ACC0QB16</accession>
<name>A0ACC0QB16_RHOML</name>
<dbReference type="EMBL" id="CM046388">
    <property type="protein sequence ID" value="KAI8574427.1"/>
    <property type="molecule type" value="Genomic_DNA"/>
</dbReference>
<reference evidence="1" key="1">
    <citation type="submission" date="2022-02" db="EMBL/GenBank/DDBJ databases">
        <title>Plant Genome Project.</title>
        <authorList>
            <person name="Zhang R.-G."/>
        </authorList>
    </citation>
    <scope>NUCLEOTIDE SEQUENCE</scope>
    <source>
        <strain evidence="1">AT1</strain>
    </source>
</reference>
<gene>
    <name evidence="1" type="ORF">RHMOL_Rhmol01G0352800</name>
</gene>
<organism evidence="1 2">
    <name type="scientific">Rhododendron molle</name>
    <name type="common">Chinese azalea</name>
    <name type="synonym">Azalea mollis</name>
    <dbReference type="NCBI Taxonomy" id="49168"/>
    <lineage>
        <taxon>Eukaryota</taxon>
        <taxon>Viridiplantae</taxon>
        <taxon>Streptophyta</taxon>
        <taxon>Embryophyta</taxon>
        <taxon>Tracheophyta</taxon>
        <taxon>Spermatophyta</taxon>
        <taxon>Magnoliopsida</taxon>
        <taxon>eudicotyledons</taxon>
        <taxon>Gunneridae</taxon>
        <taxon>Pentapetalae</taxon>
        <taxon>asterids</taxon>
        <taxon>Ericales</taxon>
        <taxon>Ericaceae</taxon>
        <taxon>Ericoideae</taxon>
        <taxon>Rhodoreae</taxon>
        <taxon>Rhododendron</taxon>
    </lineage>
</organism>
<proteinExistence type="predicted"/>
<sequence length="1048" mass="117946">MSDPSLFSSFRSKKIVRSSSSLSKPLQSDQVDPKKTVDGSIKLPEKRFSYAHLAQLKFLLPNVIEIKKVLIHDEQTSCMKPDLHVTLNVEAIKDKEQLKPTSWNSQMRNVFRARLLDFFKAHPEGEVPKAALPEPFNQSKQDVALNSSFSKTSTAVLAESQPARASHLSQSFRKHFSMQVSRNKDIDYQEKSIVSPQPLVLPVSEPRVGEISSYAPSVHEFSLQPTRSQELLAFAASETSVQPYHSPTTPITEIDSTKNEVCSSIANATICESPSKLASSPVELTNVSPALQPEKRGYMCPSDDSTNSPSKLVRRTHLRRSLKFDNPVKSAKVEDEVKSIGRLSVENDIFRILPENLLQSIGEKEKKATEEQDPAISQAKKRQQMVASLPKLFDVIHFLFQSMKRSVITKEELMHRIIANHLDVVDRREVEEELEVLQELVPESIYVKSASSGDLLVWKLQKKFAPRVSNAGWLKLNKPEKEMYDNLGGQPGLPRPPLHPQPNPFGNAFSGAGSGLIRGGLGAYGEKILGSSSEYVQSNISRYFSDPQYYFQVNDQYVRNKLKVVLFPFLHRGHWTRITEPVGGRLSYKPPIYDINAPDLYIPLMAFGTYIVLAGISLGLRGKFSPEALNWLFAKGLVGWCLQVSLLKMSLFSLGSGEAPLLDIVAYAGYTFTGLCLAVLGKIVLSYSYYFLMPWTCLCMGIFLVKTMKRVLFAEVRSYDSSRHHYVLLFIALAQLPLFVWLGNISHLLKLPIFAPLVKITETMAKLISSRCSIQSVVPESYILPPEQRPGNSVAPPCKTIPVIDLHGDRSEVIQEIIKASHEYGFFQLRNHGVSEELMKDALVVAKEFFDLPAEEKERFYSEDPHQSCMLKTSIDFPKEKFHFWRDSLRHPSHPLEDHIHRWPENPARYREVFGPYSVEVRSLGLQILELICEGLGLESGYFGGRLSEGQLIVVNYYPPCPDPTMIISNGKLKSAYHRVVTSSNVARTTVACFILPSKDSVIEPAKSLVSELSPTLYKSFKRGDFDNIYLSDTHEGKDPLKHFRIRS</sequence>
<keyword evidence="2" id="KW-1185">Reference proteome</keyword>
<evidence type="ECO:0000313" key="1">
    <source>
        <dbReference type="EMBL" id="KAI8574427.1"/>
    </source>
</evidence>
<comment type="caution">
    <text evidence="1">The sequence shown here is derived from an EMBL/GenBank/DDBJ whole genome shotgun (WGS) entry which is preliminary data.</text>
</comment>